<dbReference type="PANTHER" id="PTHR35869">
    <property type="entry name" value="OUTER-MEMBRANE LIPOPROTEIN CARRIER PROTEIN"/>
    <property type="match status" value="1"/>
</dbReference>
<comment type="caution">
    <text evidence="3">The sequence shown here is derived from an EMBL/GenBank/DDBJ whole genome shotgun (WGS) entry which is preliminary data.</text>
</comment>
<proteinExistence type="predicted"/>
<dbReference type="PANTHER" id="PTHR35869:SF1">
    <property type="entry name" value="OUTER-MEMBRANE LIPOPROTEIN CARRIER PROTEIN"/>
    <property type="match status" value="1"/>
</dbReference>
<gene>
    <name evidence="3" type="ORF">GGQ74_000466</name>
</gene>
<dbReference type="InterPro" id="IPR029046">
    <property type="entry name" value="LolA/LolB/LppX"/>
</dbReference>
<dbReference type="Gene3D" id="2.50.20.10">
    <property type="entry name" value="Lipoprotein localisation LolA/LolB/LppX"/>
    <property type="match status" value="1"/>
</dbReference>
<dbReference type="AlphaFoldDB" id="A0A846QDM4"/>
<dbReference type="EMBL" id="JAATJA010000001">
    <property type="protein sequence ID" value="NJB66826.1"/>
    <property type="molecule type" value="Genomic_DNA"/>
</dbReference>
<dbReference type="Proteomes" id="UP000580856">
    <property type="component" value="Unassembled WGS sequence"/>
</dbReference>
<dbReference type="SUPFAM" id="SSF89392">
    <property type="entry name" value="Prokaryotic lipoproteins and lipoprotein localization factors"/>
    <property type="match status" value="1"/>
</dbReference>
<name>A0A846QDM4_9BACT</name>
<dbReference type="CDD" id="cd16325">
    <property type="entry name" value="LolA"/>
    <property type="match status" value="1"/>
</dbReference>
<reference evidence="3 4" key="1">
    <citation type="submission" date="2020-03" db="EMBL/GenBank/DDBJ databases">
        <title>Genomic Encyclopedia of Type Strains, Phase IV (KMG-IV): sequencing the most valuable type-strain genomes for metagenomic binning, comparative biology and taxonomic classification.</title>
        <authorList>
            <person name="Goeker M."/>
        </authorList>
    </citation>
    <scope>NUCLEOTIDE SEQUENCE [LARGE SCALE GENOMIC DNA]</scope>
    <source>
        <strain evidence="3 4">DSM 24233</strain>
    </source>
</reference>
<keyword evidence="4" id="KW-1185">Reference proteome</keyword>
<organism evidence="3 4">
    <name type="scientific">Desulfobaculum xiamenense</name>
    <dbReference type="NCBI Taxonomy" id="995050"/>
    <lineage>
        <taxon>Bacteria</taxon>
        <taxon>Pseudomonadati</taxon>
        <taxon>Thermodesulfobacteriota</taxon>
        <taxon>Desulfovibrionia</taxon>
        <taxon>Desulfovibrionales</taxon>
        <taxon>Desulfovibrionaceae</taxon>
        <taxon>Desulfobaculum</taxon>
    </lineage>
</organism>
<sequence>MPLFRLMAIAMSLYFLFQPVAAHADETDGNATEITASMQRQYEALGAFRADLVQKLTNAASGSTQTRTGTLVFKQPALIRWQTESPEPELLVVGSDRVWDYFPDEETAYRYTTDQVLGSKTMLRFLSGKARLDEDFYVSVVGRDNGYIKMELVPRDPEPSLVQAWLWLIPESKLLHRVVIVDFFGNENDVTLKSIVLNPELPASTFEFTPPKGTEILDTPKD</sequence>
<dbReference type="Pfam" id="PF03548">
    <property type="entry name" value="LolA"/>
    <property type="match status" value="1"/>
</dbReference>
<evidence type="ECO:0000313" key="3">
    <source>
        <dbReference type="EMBL" id="NJB66826.1"/>
    </source>
</evidence>
<dbReference type="InterPro" id="IPR004564">
    <property type="entry name" value="OM_lipoprot_carrier_LolA-like"/>
</dbReference>
<feature type="chain" id="PRO_5032591329" evidence="2">
    <location>
        <begin position="25"/>
        <end position="222"/>
    </location>
</feature>
<evidence type="ECO:0000313" key="4">
    <source>
        <dbReference type="Proteomes" id="UP000580856"/>
    </source>
</evidence>
<protein>
    <submittedName>
        <fullName evidence="3">Outer membrane lipoprotein carrier protein</fullName>
    </submittedName>
</protein>
<dbReference type="RefSeq" id="WP_167939926.1">
    <property type="nucleotide sequence ID" value="NZ_JAATJA010000001.1"/>
</dbReference>
<keyword evidence="3" id="KW-0449">Lipoprotein</keyword>
<feature type="signal peptide" evidence="2">
    <location>
        <begin position="1"/>
        <end position="24"/>
    </location>
</feature>
<evidence type="ECO:0000256" key="2">
    <source>
        <dbReference type="SAM" id="SignalP"/>
    </source>
</evidence>
<keyword evidence="1 2" id="KW-0732">Signal</keyword>
<evidence type="ECO:0000256" key="1">
    <source>
        <dbReference type="ARBA" id="ARBA00022729"/>
    </source>
</evidence>
<accession>A0A846QDM4</accession>